<dbReference type="PROSITE" id="PS00211">
    <property type="entry name" value="ABC_TRANSPORTER_1"/>
    <property type="match status" value="1"/>
</dbReference>
<dbReference type="RefSeq" id="WP_322809069.1">
    <property type="nucleotide sequence ID" value="NZ_JAVBVO010000003.1"/>
</dbReference>
<comment type="similarity">
    <text evidence="1">Belongs to the ABC transporter superfamily.</text>
</comment>
<evidence type="ECO:0000256" key="2">
    <source>
        <dbReference type="ARBA" id="ARBA00022448"/>
    </source>
</evidence>
<dbReference type="PANTHER" id="PTHR43553">
    <property type="entry name" value="HEAVY METAL TRANSPORTER"/>
    <property type="match status" value="1"/>
</dbReference>
<dbReference type="GO" id="GO:0042626">
    <property type="term" value="F:ATPase-coupled transmembrane transporter activity"/>
    <property type="evidence" value="ECO:0007669"/>
    <property type="project" value="TreeGrafter"/>
</dbReference>
<dbReference type="PROSITE" id="PS50893">
    <property type="entry name" value="ABC_TRANSPORTER_2"/>
    <property type="match status" value="1"/>
</dbReference>
<dbReference type="AlphaFoldDB" id="A0AAW9K096"/>
<dbReference type="GO" id="GO:0016887">
    <property type="term" value="F:ATP hydrolysis activity"/>
    <property type="evidence" value="ECO:0007669"/>
    <property type="project" value="InterPro"/>
</dbReference>
<protein>
    <submittedName>
        <fullName evidence="6">ABC transporter ATP-binding protein</fullName>
    </submittedName>
</protein>
<reference evidence="6" key="1">
    <citation type="submission" date="2023-08" db="EMBL/GenBank/DDBJ databases">
        <title>Genomic characterization of piscicolin 126 produced by Carnobacterium maltaromaticum CM22 strain isolated from salmon (Salmo salar).</title>
        <authorList>
            <person name="Gonzalez-Gragera E."/>
            <person name="Garcia-Lopez J.D."/>
            <person name="Teso-Perez C."/>
            <person name="Gimenez-Hernandez I."/>
            <person name="Peralta-Sanchez J.M."/>
            <person name="Valdivia E."/>
            <person name="Montalban-Lopez M."/>
            <person name="Martin-Platero A.M."/>
            <person name="Banos A."/>
            <person name="Martinez-Bueno M."/>
        </authorList>
    </citation>
    <scope>NUCLEOTIDE SEQUENCE</scope>
    <source>
        <strain evidence="6">CM22</strain>
    </source>
</reference>
<dbReference type="InterPro" id="IPR017871">
    <property type="entry name" value="ABC_transporter-like_CS"/>
</dbReference>
<name>A0AAW9K096_CARML</name>
<gene>
    <name evidence="6" type="ORF">RAK27_10870</name>
</gene>
<dbReference type="EMBL" id="JAVBVO010000003">
    <property type="protein sequence ID" value="MDZ5759161.1"/>
    <property type="molecule type" value="Genomic_DNA"/>
</dbReference>
<keyword evidence="4 6" id="KW-0067">ATP-binding</keyword>
<evidence type="ECO:0000256" key="1">
    <source>
        <dbReference type="ARBA" id="ARBA00005417"/>
    </source>
</evidence>
<keyword evidence="2" id="KW-0813">Transport</keyword>
<sequence>MFEFQNVWFKKQGQWILKNINWQVKAGERWGILGLNGSGKTTLMQLINGYMWATKGQITVLGEVFGKTSLPDLRRSIGWVSSALQQRLYEHETAEEIVASGKFATIGLHVLATEELMNEAKTQLIASGGEHLIGKKYEVCSQGQRQLILIARALMAEPKLLILDEPCTGLDLVAKRNLLNHIDILARHAPQTTLLYITHHTEELLPSFDKMLLLKSGEIFAKGATQELITKDSLSAFFEEEINVELQKDGQVTTYLNRRL</sequence>
<evidence type="ECO:0000259" key="5">
    <source>
        <dbReference type="PROSITE" id="PS50893"/>
    </source>
</evidence>
<comment type="caution">
    <text evidence="6">The sequence shown here is derived from an EMBL/GenBank/DDBJ whole genome shotgun (WGS) entry which is preliminary data.</text>
</comment>
<keyword evidence="3" id="KW-0547">Nucleotide-binding</keyword>
<evidence type="ECO:0000256" key="3">
    <source>
        <dbReference type="ARBA" id="ARBA00022741"/>
    </source>
</evidence>
<dbReference type="InterPro" id="IPR003593">
    <property type="entry name" value="AAA+_ATPase"/>
</dbReference>
<dbReference type="PANTHER" id="PTHR43553:SF3">
    <property type="entry name" value="ABC TRANSPORTER ATP-BINDING PROTEIN MODF"/>
    <property type="match status" value="1"/>
</dbReference>
<accession>A0AAW9K096</accession>
<dbReference type="Gene3D" id="3.40.50.300">
    <property type="entry name" value="P-loop containing nucleotide triphosphate hydrolases"/>
    <property type="match status" value="1"/>
</dbReference>
<dbReference type="InterPro" id="IPR050095">
    <property type="entry name" value="ECF_ABC_transporter_ATP-bd"/>
</dbReference>
<dbReference type="GO" id="GO:0005524">
    <property type="term" value="F:ATP binding"/>
    <property type="evidence" value="ECO:0007669"/>
    <property type="project" value="UniProtKB-KW"/>
</dbReference>
<evidence type="ECO:0000256" key="4">
    <source>
        <dbReference type="ARBA" id="ARBA00022840"/>
    </source>
</evidence>
<dbReference type="SMART" id="SM00382">
    <property type="entry name" value="AAA"/>
    <property type="match status" value="1"/>
</dbReference>
<evidence type="ECO:0000313" key="7">
    <source>
        <dbReference type="Proteomes" id="UP001290462"/>
    </source>
</evidence>
<proteinExistence type="inferred from homology"/>
<dbReference type="Pfam" id="PF00005">
    <property type="entry name" value="ABC_tran"/>
    <property type="match status" value="1"/>
</dbReference>
<dbReference type="GO" id="GO:0043190">
    <property type="term" value="C:ATP-binding cassette (ABC) transporter complex"/>
    <property type="evidence" value="ECO:0007669"/>
    <property type="project" value="TreeGrafter"/>
</dbReference>
<dbReference type="Proteomes" id="UP001290462">
    <property type="component" value="Unassembled WGS sequence"/>
</dbReference>
<dbReference type="CDD" id="cd03230">
    <property type="entry name" value="ABC_DR_subfamily_A"/>
    <property type="match status" value="1"/>
</dbReference>
<organism evidence="6 7">
    <name type="scientific">Carnobacterium maltaromaticum</name>
    <name type="common">Carnobacterium piscicola</name>
    <dbReference type="NCBI Taxonomy" id="2751"/>
    <lineage>
        <taxon>Bacteria</taxon>
        <taxon>Bacillati</taxon>
        <taxon>Bacillota</taxon>
        <taxon>Bacilli</taxon>
        <taxon>Lactobacillales</taxon>
        <taxon>Carnobacteriaceae</taxon>
        <taxon>Carnobacterium</taxon>
    </lineage>
</organism>
<dbReference type="SUPFAM" id="SSF52540">
    <property type="entry name" value="P-loop containing nucleoside triphosphate hydrolases"/>
    <property type="match status" value="1"/>
</dbReference>
<evidence type="ECO:0000313" key="6">
    <source>
        <dbReference type="EMBL" id="MDZ5759161.1"/>
    </source>
</evidence>
<feature type="domain" description="ABC transporter" evidence="5">
    <location>
        <begin position="2"/>
        <end position="241"/>
    </location>
</feature>
<dbReference type="InterPro" id="IPR003439">
    <property type="entry name" value="ABC_transporter-like_ATP-bd"/>
</dbReference>
<dbReference type="InterPro" id="IPR027417">
    <property type="entry name" value="P-loop_NTPase"/>
</dbReference>